<proteinExistence type="predicted"/>
<sequence length="177" mass="19831">MKLDDKALAHLTYQNYPKAAPIAGVVHQPLQKHRALEGAFMEYLRLKDGRVEGFPLPFEARQISLSWAVPGRINAFHLHPKRTQDELWCVVQGALLVWLVDVRADSPTKGTKRSFLLSGEAPSLLYIPSGVAHGYRAGHQGALLLYAMNDQFNPSDPNEGRLPWDFFGAELWAEDRG</sequence>
<gene>
    <name evidence="3" type="ORF">K649_12390</name>
</gene>
<accession>M9XB66</accession>
<protein>
    <submittedName>
        <fullName evidence="3">dTDP-4-dehydrorhamnose 3 5-epimerase</fullName>
    </submittedName>
</protein>
<dbReference type="PANTHER" id="PTHR21047:SF2">
    <property type="entry name" value="THYMIDINE DIPHOSPHO-4-KETO-RHAMNOSE 3,5-EPIMERASE"/>
    <property type="match status" value="1"/>
</dbReference>
<name>M9XB66_MEIRD</name>
<evidence type="ECO:0000256" key="2">
    <source>
        <dbReference type="PIRSR" id="PIRSR600888-3"/>
    </source>
</evidence>
<dbReference type="KEGG" id="mre:K649_12390"/>
<dbReference type="InterPro" id="IPR014710">
    <property type="entry name" value="RmlC-like_jellyroll"/>
</dbReference>
<dbReference type="AlphaFoldDB" id="M9XB66"/>
<dbReference type="GO" id="GO:0000271">
    <property type="term" value="P:polysaccharide biosynthetic process"/>
    <property type="evidence" value="ECO:0007669"/>
    <property type="project" value="TreeGrafter"/>
</dbReference>
<dbReference type="PANTHER" id="PTHR21047">
    <property type="entry name" value="DTDP-6-DEOXY-D-GLUCOSE-3,5 EPIMERASE"/>
    <property type="match status" value="1"/>
</dbReference>
<feature type="site" description="Participates in a stacking interaction with the thymidine ring of dTDP-4-oxo-6-deoxyglucose" evidence="2">
    <location>
        <position position="152"/>
    </location>
</feature>
<dbReference type="STRING" id="504728.K649_12390"/>
<dbReference type="GO" id="GO:0008830">
    <property type="term" value="F:dTDP-4-dehydrorhamnose 3,5-epimerase activity"/>
    <property type="evidence" value="ECO:0007669"/>
    <property type="project" value="InterPro"/>
</dbReference>
<dbReference type="Gene3D" id="2.60.120.10">
    <property type="entry name" value="Jelly Rolls"/>
    <property type="match status" value="1"/>
</dbReference>
<feature type="active site" description="Proton donor" evidence="1">
    <location>
        <position position="146"/>
    </location>
</feature>
<dbReference type="EMBL" id="CP005385">
    <property type="protein sequence ID" value="AGK05766.1"/>
    <property type="molecule type" value="Genomic_DNA"/>
</dbReference>
<dbReference type="SUPFAM" id="SSF51182">
    <property type="entry name" value="RmlC-like cupins"/>
    <property type="match status" value="1"/>
</dbReference>
<evidence type="ECO:0000256" key="1">
    <source>
        <dbReference type="PIRSR" id="PIRSR600888-1"/>
    </source>
</evidence>
<dbReference type="RefSeq" id="WP_015586815.1">
    <property type="nucleotide sequence ID" value="NC_021081.1"/>
</dbReference>
<dbReference type="InterPro" id="IPR000888">
    <property type="entry name" value="RmlC-like"/>
</dbReference>
<evidence type="ECO:0000313" key="4">
    <source>
        <dbReference type="Proteomes" id="UP000013026"/>
    </source>
</evidence>
<dbReference type="GO" id="GO:0019305">
    <property type="term" value="P:dTDP-rhamnose biosynthetic process"/>
    <property type="evidence" value="ECO:0007669"/>
    <property type="project" value="TreeGrafter"/>
</dbReference>
<dbReference type="InterPro" id="IPR011051">
    <property type="entry name" value="RmlC_Cupin_sf"/>
</dbReference>
<dbReference type="Proteomes" id="UP000013026">
    <property type="component" value="Chromosome"/>
</dbReference>
<organism evidence="3 4">
    <name type="scientific">Meiothermus ruber (strain ATCC 35948 / DSM 1279 / VKM B-1258 / 21)</name>
    <name type="common">Thermus ruber</name>
    <dbReference type="NCBI Taxonomy" id="504728"/>
    <lineage>
        <taxon>Bacteria</taxon>
        <taxon>Thermotogati</taxon>
        <taxon>Deinococcota</taxon>
        <taxon>Deinococci</taxon>
        <taxon>Thermales</taxon>
        <taxon>Thermaceae</taxon>
        <taxon>Meiothermus</taxon>
    </lineage>
</organism>
<dbReference type="GO" id="GO:0005829">
    <property type="term" value="C:cytosol"/>
    <property type="evidence" value="ECO:0007669"/>
    <property type="project" value="TreeGrafter"/>
</dbReference>
<dbReference type="Pfam" id="PF00908">
    <property type="entry name" value="dTDP_sugar_isom"/>
    <property type="match status" value="1"/>
</dbReference>
<evidence type="ECO:0000313" key="3">
    <source>
        <dbReference type="EMBL" id="AGK05766.1"/>
    </source>
</evidence>
<feature type="active site" description="Proton acceptor" evidence="1">
    <location>
        <position position="77"/>
    </location>
</feature>
<reference evidence="3 4" key="1">
    <citation type="submission" date="2013-04" db="EMBL/GenBank/DDBJ databases">
        <authorList>
            <person name="Chin J."/>
            <person name="Alexander D.H."/>
            <person name="Marks P."/>
            <person name="Korlach J."/>
            <person name="Clum A."/>
            <person name="Copeland A."/>
        </authorList>
    </citation>
    <scope>NUCLEOTIDE SEQUENCE [LARGE SCALE GENOMIC DNA]</scope>
    <source>
        <strain evidence="4">ATCC 35948 / DSM 1279 / VKM B-1258 / 21</strain>
    </source>
</reference>
<dbReference type="eggNOG" id="COG1898">
    <property type="taxonomic scope" value="Bacteria"/>
</dbReference>
<dbReference type="PATRIC" id="fig|504728.9.peg.2550"/>